<dbReference type="Gene3D" id="3.90.380.10">
    <property type="entry name" value="Naphthalene 1,2-dioxygenase Alpha Subunit, Chain A, domain 1"/>
    <property type="match status" value="1"/>
</dbReference>
<evidence type="ECO:0000256" key="3">
    <source>
        <dbReference type="ARBA" id="ARBA00022723"/>
    </source>
</evidence>
<dbReference type="SUPFAM" id="SSF50022">
    <property type="entry name" value="ISP domain"/>
    <property type="match status" value="1"/>
</dbReference>
<dbReference type="InterPro" id="IPR015879">
    <property type="entry name" value="Ring_hydroxy_dOase_asu_C_dom"/>
</dbReference>
<evidence type="ECO:0000256" key="5">
    <source>
        <dbReference type="ARBA" id="ARBA00023004"/>
    </source>
</evidence>
<comment type="caution">
    <text evidence="8">The sequence shown here is derived from an EMBL/GenBank/DDBJ whole genome shotgun (WGS) entry which is preliminary data.</text>
</comment>
<evidence type="ECO:0000256" key="2">
    <source>
        <dbReference type="ARBA" id="ARBA00022714"/>
    </source>
</evidence>
<comment type="cofactor">
    <cofactor evidence="1">
        <name>Fe cation</name>
        <dbReference type="ChEBI" id="CHEBI:24875"/>
    </cofactor>
</comment>
<dbReference type="PROSITE" id="PS51296">
    <property type="entry name" value="RIESKE"/>
    <property type="match status" value="1"/>
</dbReference>
<dbReference type="AlphaFoldDB" id="A0A848L246"/>
<evidence type="ECO:0000259" key="7">
    <source>
        <dbReference type="PROSITE" id="PS51296"/>
    </source>
</evidence>
<dbReference type="Pfam" id="PF00848">
    <property type="entry name" value="Ring_hydroxyl_A"/>
    <property type="match status" value="1"/>
</dbReference>
<feature type="domain" description="Rieske" evidence="7">
    <location>
        <begin position="48"/>
        <end position="153"/>
    </location>
</feature>
<keyword evidence="4" id="KW-0560">Oxidoreductase</keyword>
<organism evidence="8 9">
    <name type="scientific">Gordonia asplenii</name>
    <dbReference type="NCBI Taxonomy" id="2725283"/>
    <lineage>
        <taxon>Bacteria</taxon>
        <taxon>Bacillati</taxon>
        <taxon>Actinomycetota</taxon>
        <taxon>Actinomycetes</taxon>
        <taxon>Mycobacteriales</taxon>
        <taxon>Gordoniaceae</taxon>
        <taxon>Gordonia</taxon>
    </lineage>
</organism>
<proteinExistence type="predicted"/>
<gene>
    <name evidence="8" type="ORF">HH308_10930</name>
</gene>
<dbReference type="PANTHER" id="PTHR43756:SF5">
    <property type="entry name" value="CHOLINE MONOOXYGENASE, CHLOROPLASTIC"/>
    <property type="match status" value="1"/>
</dbReference>
<keyword evidence="2" id="KW-0001">2Fe-2S</keyword>
<dbReference type="Pfam" id="PF00355">
    <property type="entry name" value="Rieske"/>
    <property type="match status" value="1"/>
</dbReference>
<dbReference type="SUPFAM" id="SSF55961">
    <property type="entry name" value="Bet v1-like"/>
    <property type="match status" value="1"/>
</dbReference>
<evidence type="ECO:0000256" key="4">
    <source>
        <dbReference type="ARBA" id="ARBA00023002"/>
    </source>
</evidence>
<evidence type="ECO:0000256" key="1">
    <source>
        <dbReference type="ARBA" id="ARBA00001962"/>
    </source>
</evidence>
<dbReference type="GO" id="GO:0004497">
    <property type="term" value="F:monooxygenase activity"/>
    <property type="evidence" value="ECO:0007669"/>
    <property type="project" value="UniProtKB-ARBA"/>
</dbReference>
<keyword evidence="5" id="KW-0408">Iron</keyword>
<keyword evidence="9" id="KW-1185">Reference proteome</keyword>
<dbReference type="GO" id="GO:0051537">
    <property type="term" value="F:2 iron, 2 sulfur cluster binding"/>
    <property type="evidence" value="ECO:0007669"/>
    <property type="project" value="UniProtKB-KW"/>
</dbReference>
<dbReference type="InterPro" id="IPR036922">
    <property type="entry name" value="Rieske_2Fe-2S_sf"/>
</dbReference>
<dbReference type="GO" id="GO:0051213">
    <property type="term" value="F:dioxygenase activity"/>
    <property type="evidence" value="ECO:0007669"/>
    <property type="project" value="UniProtKB-KW"/>
</dbReference>
<keyword evidence="6" id="KW-0411">Iron-sulfur</keyword>
<dbReference type="InterPro" id="IPR001663">
    <property type="entry name" value="Rng_hydr_dOase-A"/>
</dbReference>
<dbReference type="CDD" id="cd03469">
    <property type="entry name" value="Rieske_RO_Alpha_N"/>
    <property type="match status" value="1"/>
</dbReference>
<dbReference type="Proteomes" id="UP000550729">
    <property type="component" value="Unassembled WGS sequence"/>
</dbReference>
<dbReference type="RefSeq" id="WP_170194231.1">
    <property type="nucleotide sequence ID" value="NZ_JABBNB010000009.1"/>
</dbReference>
<name>A0A848L246_9ACTN</name>
<dbReference type="InterPro" id="IPR017941">
    <property type="entry name" value="Rieske_2Fe-2S"/>
</dbReference>
<reference evidence="8 9" key="1">
    <citation type="submission" date="2020-04" db="EMBL/GenBank/DDBJ databases">
        <title>Gordonia sp. nov. TBRC 11910.</title>
        <authorList>
            <person name="Suriyachadkun C."/>
        </authorList>
    </citation>
    <scope>NUCLEOTIDE SEQUENCE [LARGE SCALE GENOMIC DNA]</scope>
    <source>
        <strain evidence="8 9">TBRC 11910</strain>
    </source>
</reference>
<keyword evidence="3" id="KW-0479">Metal-binding</keyword>
<keyword evidence="8" id="KW-0223">Dioxygenase</keyword>
<dbReference type="PANTHER" id="PTHR43756">
    <property type="entry name" value="CHOLINE MONOOXYGENASE, CHLOROPLASTIC"/>
    <property type="match status" value="1"/>
</dbReference>
<evidence type="ECO:0000313" key="8">
    <source>
        <dbReference type="EMBL" id="NMO01728.1"/>
    </source>
</evidence>
<sequence length="421" mass="47066">MTRTLVRDLDVATLVARRTPGYSLEAPFYTSSEIYDVDLDLIFGRHWIFVAAEAEIPEEGDYLTVDVGAQSVIVLRDDDCEVRAFRNICRHRGARLLDAGCGSVGNIVCPYHQWTYGTDGSLRFAEEQAEPFDKSQFGLRAVHAKTVAGLVYICLADEPPVDFDDVVAMIEPFLLPFDAKNAKVAHQTETIEDGNWKLVMENNRECHHCEANHPELTSAYFPFNRFAAHEVPVRQRPLFDRFQTAAAALDATCELASFPRGDRRELDTRVSGFQIQHLPLDGVGASYGSNGESLCSVLVSDRVDVKFGDFSLHTQPNAWFHFLGDHVTVFSALPVGVDKTLVRTTWLVHQDAVEGVDYNVDDLTLVWRSTNDEDRSLVERTQRGVTDPGYLPGRYSTVENDVESFVSWYIGRLAALLPGAN</sequence>
<dbReference type="Gene3D" id="2.102.10.10">
    <property type="entry name" value="Rieske [2Fe-2S] iron-sulphur domain"/>
    <property type="match status" value="1"/>
</dbReference>
<dbReference type="PRINTS" id="PR00090">
    <property type="entry name" value="RNGDIOXGNASE"/>
</dbReference>
<accession>A0A848L246</accession>
<evidence type="ECO:0000313" key="9">
    <source>
        <dbReference type="Proteomes" id="UP000550729"/>
    </source>
</evidence>
<dbReference type="GO" id="GO:0016705">
    <property type="term" value="F:oxidoreductase activity, acting on paired donors, with incorporation or reduction of molecular oxygen"/>
    <property type="evidence" value="ECO:0007669"/>
    <property type="project" value="UniProtKB-ARBA"/>
</dbReference>
<dbReference type="GO" id="GO:0005506">
    <property type="term" value="F:iron ion binding"/>
    <property type="evidence" value="ECO:0007669"/>
    <property type="project" value="InterPro"/>
</dbReference>
<dbReference type="EMBL" id="JABBNB010000009">
    <property type="protein sequence ID" value="NMO01728.1"/>
    <property type="molecule type" value="Genomic_DNA"/>
</dbReference>
<evidence type="ECO:0000256" key="6">
    <source>
        <dbReference type="ARBA" id="ARBA00023014"/>
    </source>
</evidence>
<protein>
    <submittedName>
        <fullName evidence="8">Aromatic ring-hydroxylating dioxygenase subunit alpha</fullName>
    </submittedName>
</protein>